<dbReference type="Pfam" id="PF22945">
    <property type="entry name" value="LEM-3_GIY-YIG"/>
    <property type="match status" value="1"/>
</dbReference>
<dbReference type="GO" id="GO:0005737">
    <property type="term" value="C:cytoplasm"/>
    <property type="evidence" value="ECO:0007669"/>
    <property type="project" value="TreeGrafter"/>
</dbReference>
<dbReference type="InterPro" id="IPR036770">
    <property type="entry name" value="Ankyrin_rpt-contain_sf"/>
</dbReference>
<dbReference type="AlphaFoldDB" id="A0A2G9U385"/>
<reference evidence="2 3" key="1">
    <citation type="submission" date="2015-09" db="EMBL/GenBank/DDBJ databases">
        <title>Draft genome of the parasitic nematode Teladorsagia circumcincta isolate WARC Sus (inbred).</title>
        <authorList>
            <person name="Mitreva M."/>
        </authorList>
    </citation>
    <scope>NUCLEOTIDE SEQUENCE [LARGE SCALE GENOMIC DNA]</scope>
    <source>
        <strain evidence="2 3">S</strain>
    </source>
</reference>
<organism evidence="2 3">
    <name type="scientific">Teladorsagia circumcincta</name>
    <name type="common">Brown stomach worm</name>
    <name type="synonym">Ostertagia circumcincta</name>
    <dbReference type="NCBI Taxonomy" id="45464"/>
    <lineage>
        <taxon>Eukaryota</taxon>
        <taxon>Metazoa</taxon>
        <taxon>Ecdysozoa</taxon>
        <taxon>Nematoda</taxon>
        <taxon>Chromadorea</taxon>
        <taxon>Rhabditida</taxon>
        <taxon>Rhabditina</taxon>
        <taxon>Rhabditomorpha</taxon>
        <taxon>Strongyloidea</taxon>
        <taxon>Trichostrongylidae</taxon>
        <taxon>Teladorsagia</taxon>
    </lineage>
</organism>
<sequence>MTNTLHLLASSSTTTALDAARNLLAHGANPCARSDDGLTPLHVACAYDCLAMAQLLMHYGADPLAEDLHGRTPRNLATGNTQRTRGMYEKKLVAMRRGAADVKGVRYSRQLEMAMLDVSTADRGKPLDDQARPLAHLIEAKKEKEAKSPKMVSNAKLKRIGSIWENGHGVICLQISHSVSDEEAFVREAALIEAIKLENLTNMKGGEWRGKSKSWTPSMKAEFGTYQLLRAMGVLKMEGIRPIFPQALPESLYPFAQKKNV</sequence>
<keyword evidence="3" id="KW-1185">Reference proteome</keyword>
<dbReference type="Proteomes" id="UP000230423">
    <property type="component" value="Unassembled WGS sequence"/>
</dbReference>
<evidence type="ECO:0000313" key="3">
    <source>
        <dbReference type="Proteomes" id="UP000230423"/>
    </source>
</evidence>
<dbReference type="GO" id="GO:0000724">
    <property type="term" value="P:double-strand break repair via homologous recombination"/>
    <property type="evidence" value="ECO:0007669"/>
    <property type="project" value="TreeGrafter"/>
</dbReference>
<evidence type="ECO:0000256" key="1">
    <source>
        <dbReference type="PROSITE-ProRule" id="PRU00023"/>
    </source>
</evidence>
<dbReference type="SUPFAM" id="SSF48403">
    <property type="entry name" value="Ankyrin repeat"/>
    <property type="match status" value="1"/>
</dbReference>
<accession>A0A2G9U385</accession>
<dbReference type="SMART" id="SM00248">
    <property type="entry name" value="ANK"/>
    <property type="match status" value="2"/>
</dbReference>
<proteinExistence type="predicted"/>
<keyword evidence="1" id="KW-0040">ANK repeat</keyword>
<dbReference type="GO" id="GO:0000712">
    <property type="term" value="P:resolution of meiotic recombination intermediates"/>
    <property type="evidence" value="ECO:0007669"/>
    <property type="project" value="TreeGrafter"/>
</dbReference>
<dbReference type="GO" id="GO:0005654">
    <property type="term" value="C:nucleoplasm"/>
    <property type="evidence" value="ECO:0007669"/>
    <property type="project" value="TreeGrafter"/>
</dbReference>
<dbReference type="EMBL" id="KZ350353">
    <property type="protein sequence ID" value="PIO63970.1"/>
    <property type="molecule type" value="Genomic_DNA"/>
</dbReference>
<dbReference type="PANTHER" id="PTHR46427">
    <property type="entry name" value="ANKYRIN REPEAT AND LEM DOMAIN-CONTAINING PROTEIN 1"/>
    <property type="match status" value="1"/>
</dbReference>
<dbReference type="OrthoDB" id="1601181at2759"/>
<dbReference type="InterPro" id="IPR002110">
    <property type="entry name" value="Ankyrin_rpt"/>
</dbReference>
<dbReference type="GO" id="GO:0004520">
    <property type="term" value="F:DNA endonuclease activity"/>
    <property type="evidence" value="ECO:0007669"/>
    <property type="project" value="TreeGrafter"/>
</dbReference>
<dbReference type="Pfam" id="PF13857">
    <property type="entry name" value="Ank_5"/>
    <property type="match status" value="1"/>
</dbReference>
<name>A0A2G9U385_TELCI</name>
<feature type="repeat" description="ANK" evidence="1">
    <location>
        <begin position="36"/>
        <end position="68"/>
    </location>
</feature>
<protein>
    <submittedName>
        <fullName evidence="2">Ankyrin repeat protein</fullName>
    </submittedName>
</protein>
<gene>
    <name evidence="2" type="ORF">TELCIR_14417</name>
</gene>
<dbReference type="PANTHER" id="PTHR46427:SF1">
    <property type="entry name" value="ANKYRIN REPEAT AND LEM DOMAIN-CONTAINING PROTEIN 1"/>
    <property type="match status" value="1"/>
</dbReference>
<dbReference type="Gene3D" id="1.25.40.20">
    <property type="entry name" value="Ankyrin repeat-containing domain"/>
    <property type="match status" value="1"/>
</dbReference>
<dbReference type="PROSITE" id="PS50297">
    <property type="entry name" value="ANK_REP_REGION"/>
    <property type="match status" value="1"/>
</dbReference>
<dbReference type="PROSITE" id="PS50088">
    <property type="entry name" value="ANK_REPEAT"/>
    <property type="match status" value="1"/>
</dbReference>
<dbReference type="InterPro" id="IPR034998">
    <property type="entry name" value="ANKLE1"/>
</dbReference>
<evidence type="ECO:0000313" key="2">
    <source>
        <dbReference type="EMBL" id="PIO63970.1"/>
    </source>
</evidence>